<keyword evidence="2" id="KW-1185">Reference proteome</keyword>
<feature type="non-terminal residue" evidence="1">
    <location>
        <position position="1"/>
    </location>
</feature>
<protein>
    <submittedName>
        <fullName evidence="1">Uncharacterized protein</fullName>
    </submittedName>
</protein>
<evidence type="ECO:0000313" key="1">
    <source>
        <dbReference type="EMBL" id="MCE2055877.1"/>
    </source>
</evidence>
<proteinExistence type="predicted"/>
<evidence type="ECO:0000313" key="2">
    <source>
        <dbReference type="Proteomes" id="UP000823775"/>
    </source>
</evidence>
<dbReference type="Proteomes" id="UP000823775">
    <property type="component" value="Unassembled WGS sequence"/>
</dbReference>
<sequence>PAPHITHLNAPDLLCEALPEVTTLVHACARCAGVIARRASPSQASLCGRTPGCLALVPVPRARTCALFGLRDANALF</sequence>
<dbReference type="EMBL" id="JACEIK010006549">
    <property type="protein sequence ID" value="MCE2055877.1"/>
    <property type="molecule type" value="Genomic_DNA"/>
</dbReference>
<reference evidence="1 2" key="1">
    <citation type="journal article" date="2021" name="BMC Genomics">
        <title>Datura genome reveals duplications of psychoactive alkaloid biosynthetic genes and high mutation rate following tissue culture.</title>
        <authorList>
            <person name="Rajewski A."/>
            <person name="Carter-House D."/>
            <person name="Stajich J."/>
            <person name="Litt A."/>
        </authorList>
    </citation>
    <scope>NUCLEOTIDE SEQUENCE [LARGE SCALE GENOMIC DNA]</scope>
    <source>
        <strain evidence="1">AR-01</strain>
    </source>
</reference>
<gene>
    <name evidence="1" type="ORF">HAX54_043630</name>
</gene>
<name>A0ABS8W4S6_DATST</name>
<accession>A0ABS8W4S6</accession>
<organism evidence="1 2">
    <name type="scientific">Datura stramonium</name>
    <name type="common">Jimsonweed</name>
    <name type="synonym">Common thornapple</name>
    <dbReference type="NCBI Taxonomy" id="4076"/>
    <lineage>
        <taxon>Eukaryota</taxon>
        <taxon>Viridiplantae</taxon>
        <taxon>Streptophyta</taxon>
        <taxon>Embryophyta</taxon>
        <taxon>Tracheophyta</taxon>
        <taxon>Spermatophyta</taxon>
        <taxon>Magnoliopsida</taxon>
        <taxon>eudicotyledons</taxon>
        <taxon>Gunneridae</taxon>
        <taxon>Pentapetalae</taxon>
        <taxon>asterids</taxon>
        <taxon>lamiids</taxon>
        <taxon>Solanales</taxon>
        <taxon>Solanaceae</taxon>
        <taxon>Solanoideae</taxon>
        <taxon>Datureae</taxon>
        <taxon>Datura</taxon>
    </lineage>
</organism>
<comment type="caution">
    <text evidence="1">The sequence shown here is derived from an EMBL/GenBank/DDBJ whole genome shotgun (WGS) entry which is preliminary data.</text>
</comment>